<proteinExistence type="predicted"/>
<feature type="region of interest" description="Disordered" evidence="1">
    <location>
        <begin position="1"/>
        <end position="20"/>
    </location>
</feature>
<dbReference type="EMBL" id="JARYMX010000003">
    <property type="protein sequence ID" value="KAJ9555939.1"/>
    <property type="molecule type" value="Genomic_DNA"/>
</dbReference>
<dbReference type="Proteomes" id="UP001172457">
    <property type="component" value="Chromosome 3"/>
</dbReference>
<sequence>MTCRHIAKSMTSHATRQSSEVGKMRYTVDGKTWKYFDERVPGWSGQGYKTCPVCNDDTPSTRVIGKTAYVGHGIFLPSNHLWRKNKKFDGKVEKR</sequence>
<dbReference type="AlphaFoldDB" id="A0AA38T9I2"/>
<dbReference type="PANTHER" id="PTHR10775">
    <property type="entry name" value="OS08G0208400 PROTEIN"/>
    <property type="match status" value="1"/>
</dbReference>
<feature type="compositionally biased region" description="Polar residues" evidence="1">
    <location>
        <begin position="9"/>
        <end position="20"/>
    </location>
</feature>
<reference evidence="2" key="1">
    <citation type="submission" date="2023-03" db="EMBL/GenBank/DDBJ databases">
        <title>Chromosome-scale reference genome and RAD-based genetic map of yellow starthistle (Centaurea solstitialis) reveal putative structural variation and QTLs associated with invader traits.</title>
        <authorList>
            <person name="Reatini B."/>
            <person name="Cang F.A."/>
            <person name="Jiang Q."/>
            <person name="Mckibben M.T.W."/>
            <person name="Barker M.S."/>
            <person name="Rieseberg L.H."/>
            <person name="Dlugosch K.M."/>
        </authorList>
    </citation>
    <scope>NUCLEOTIDE SEQUENCE</scope>
    <source>
        <strain evidence="2">CAN-66</strain>
        <tissue evidence="2">Leaf</tissue>
    </source>
</reference>
<dbReference type="PANTHER" id="PTHR10775:SF185">
    <property type="entry name" value="OS08G0208400 PROTEIN"/>
    <property type="match status" value="1"/>
</dbReference>
<comment type="caution">
    <text evidence="2">The sequence shown here is derived from an EMBL/GenBank/DDBJ whole genome shotgun (WGS) entry which is preliminary data.</text>
</comment>
<evidence type="ECO:0000313" key="3">
    <source>
        <dbReference type="Proteomes" id="UP001172457"/>
    </source>
</evidence>
<organism evidence="2 3">
    <name type="scientific">Centaurea solstitialis</name>
    <name type="common">yellow star-thistle</name>
    <dbReference type="NCBI Taxonomy" id="347529"/>
    <lineage>
        <taxon>Eukaryota</taxon>
        <taxon>Viridiplantae</taxon>
        <taxon>Streptophyta</taxon>
        <taxon>Embryophyta</taxon>
        <taxon>Tracheophyta</taxon>
        <taxon>Spermatophyta</taxon>
        <taxon>Magnoliopsida</taxon>
        <taxon>eudicotyledons</taxon>
        <taxon>Gunneridae</taxon>
        <taxon>Pentapetalae</taxon>
        <taxon>asterids</taxon>
        <taxon>campanulids</taxon>
        <taxon>Asterales</taxon>
        <taxon>Asteraceae</taxon>
        <taxon>Carduoideae</taxon>
        <taxon>Cardueae</taxon>
        <taxon>Centaureinae</taxon>
        <taxon>Centaurea</taxon>
    </lineage>
</organism>
<keyword evidence="3" id="KW-1185">Reference proteome</keyword>
<evidence type="ECO:0000313" key="2">
    <source>
        <dbReference type="EMBL" id="KAJ9555939.1"/>
    </source>
</evidence>
<accession>A0AA38T9I2</accession>
<protein>
    <submittedName>
        <fullName evidence="2">Uncharacterized protein</fullName>
    </submittedName>
</protein>
<dbReference type="InterPro" id="IPR004242">
    <property type="entry name" value="Transposase_21"/>
</dbReference>
<gene>
    <name evidence="2" type="ORF">OSB04_010553</name>
</gene>
<dbReference type="Pfam" id="PF02992">
    <property type="entry name" value="Transposase_21"/>
    <property type="match status" value="1"/>
</dbReference>
<name>A0AA38T9I2_9ASTR</name>
<evidence type="ECO:0000256" key="1">
    <source>
        <dbReference type="SAM" id="MobiDB-lite"/>
    </source>
</evidence>